<dbReference type="Proteomes" id="UP000076555">
    <property type="component" value="Unassembled WGS sequence"/>
</dbReference>
<protein>
    <recommendedName>
        <fullName evidence="3">GTPase</fullName>
    </recommendedName>
</protein>
<dbReference type="RefSeq" id="WP_006199329.1">
    <property type="nucleotide sequence ID" value="NZ_CAWMRI010000278.1"/>
</dbReference>
<accession>A0A166I3P2</accession>
<sequence length="136" mass="13890">MNKYCCEQARDELWLMMGAGATAGLTGGISPLGAIAFQTSLASVQGVVVTRIAQIYDVNLIPASGAGAMAAAIIGVGGGQFLFNMGSIIAGLIPGIGSVVQPAMGAAAVKALGEVAITYFENKYPHKIYNPKTKTL</sequence>
<gene>
    <name evidence="1" type="ORF">A2T98_21260</name>
</gene>
<evidence type="ECO:0000313" key="1">
    <source>
        <dbReference type="EMBL" id="KZL47828.1"/>
    </source>
</evidence>
<evidence type="ECO:0008006" key="3">
    <source>
        <dbReference type="Google" id="ProtNLM"/>
    </source>
</evidence>
<dbReference type="EMBL" id="LWAJ01000278">
    <property type="protein sequence ID" value="KZL47828.1"/>
    <property type="molecule type" value="Genomic_DNA"/>
</dbReference>
<comment type="caution">
    <text evidence="1">The sequence shown here is derived from an EMBL/GenBank/DDBJ whole genome shotgun (WGS) entry which is preliminary data.</text>
</comment>
<reference evidence="1 2" key="1">
    <citation type="submission" date="2016-04" db="EMBL/GenBank/DDBJ databases">
        <title>Draft Genome Assembly of the Bloom-forming Cyanobacterium Nodularia spumigena Strain CENA596 in Shrimp Production Ponds.</title>
        <authorList>
            <person name="Popin R.V."/>
            <person name="Rigonato J."/>
            <person name="Abreu V.A."/>
            <person name="Andreote A.P."/>
            <person name="Silveira S.B."/>
            <person name="Odebrecht C."/>
            <person name="Fiore M.F."/>
        </authorList>
    </citation>
    <scope>NUCLEOTIDE SEQUENCE [LARGE SCALE GENOMIC DNA]</scope>
    <source>
        <strain evidence="1 2">CENA596</strain>
    </source>
</reference>
<name>A0A166I3P2_NODSP</name>
<dbReference type="AlphaFoldDB" id="A0A166I3P2"/>
<dbReference type="GeneID" id="78016306"/>
<proteinExistence type="predicted"/>
<dbReference type="OrthoDB" id="516153at2"/>
<organism evidence="1 2">
    <name type="scientific">Nodularia spumigena CENA596</name>
    <dbReference type="NCBI Taxonomy" id="1819295"/>
    <lineage>
        <taxon>Bacteria</taxon>
        <taxon>Bacillati</taxon>
        <taxon>Cyanobacteriota</taxon>
        <taxon>Cyanophyceae</taxon>
        <taxon>Nostocales</taxon>
        <taxon>Nodulariaceae</taxon>
        <taxon>Nodularia</taxon>
    </lineage>
</organism>
<evidence type="ECO:0000313" key="2">
    <source>
        <dbReference type="Proteomes" id="UP000076555"/>
    </source>
</evidence>